<dbReference type="CDD" id="cd05233">
    <property type="entry name" value="SDR_c"/>
    <property type="match status" value="1"/>
</dbReference>
<dbReference type="SUPFAM" id="SSF51735">
    <property type="entry name" value="NAD(P)-binding Rossmann-fold domains"/>
    <property type="match status" value="1"/>
</dbReference>
<dbReference type="eggNOG" id="COG1028">
    <property type="taxonomic scope" value="Bacteria"/>
</dbReference>
<dbReference type="Pfam" id="PF13561">
    <property type="entry name" value="adh_short_C2"/>
    <property type="match status" value="1"/>
</dbReference>
<evidence type="ECO:0000256" key="1">
    <source>
        <dbReference type="ARBA" id="ARBA00006484"/>
    </source>
</evidence>
<dbReference type="PANTHER" id="PTHR43477">
    <property type="entry name" value="DIHYDROANTICAPSIN 7-DEHYDROGENASE"/>
    <property type="match status" value="1"/>
</dbReference>
<dbReference type="PRINTS" id="PR00080">
    <property type="entry name" value="SDRFAMILY"/>
</dbReference>
<protein>
    <submittedName>
        <fullName evidence="3">Putative 3-oxoacyl-[ACP] reductase</fullName>
    </submittedName>
</protein>
<dbReference type="Gene3D" id="3.40.50.720">
    <property type="entry name" value="NAD(P)-binding Rossmann-like Domain"/>
    <property type="match status" value="1"/>
</dbReference>
<dbReference type="GO" id="GO:0016491">
    <property type="term" value="F:oxidoreductase activity"/>
    <property type="evidence" value="ECO:0007669"/>
    <property type="project" value="UniProtKB-KW"/>
</dbReference>
<dbReference type="PANTHER" id="PTHR43477:SF1">
    <property type="entry name" value="DIHYDROANTICAPSIN 7-DEHYDROGENASE"/>
    <property type="match status" value="1"/>
</dbReference>
<sequence length="250" mass="26417">MSDRQLLSGRKAIVTGGASGIGEAIVEAYAREGAQVLVVDLPESAVSQNFANIEGVTPLEQDITEKDAPQNIVAAAMAAMGGFDVLVNNAGISMPDSVEGDGEELWEKTMAINVTSMFRITRAALPELKKSDTGRIINLGSIMSDMGGPNLFVYGTSKHAVAGMTKSMAVDLGQYGITVNYLQPGAVVTALSAPYFEDDDFRNYWIEKAPVGRLGQPEDVAHAAVFLAQKESQFISGLGLNVDGGAIVKF</sequence>
<dbReference type="InterPro" id="IPR051122">
    <property type="entry name" value="SDR_DHRS6-like"/>
</dbReference>
<proteinExistence type="inferred from homology"/>
<dbReference type="PROSITE" id="PS00061">
    <property type="entry name" value="ADH_SHORT"/>
    <property type="match status" value="1"/>
</dbReference>
<comment type="similarity">
    <text evidence="1">Belongs to the short-chain dehydrogenases/reductases (SDR) family.</text>
</comment>
<dbReference type="OrthoDB" id="9804774at2"/>
<accession>J9DH23</accession>
<comment type="caution">
    <text evidence="3">The sequence shown here is derived from an EMBL/GenBank/DDBJ whole genome shotgun (WGS) entry which is preliminary data.</text>
</comment>
<dbReference type="EMBL" id="ALYF01000003">
    <property type="protein sequence ID" value="EJW21176.1"/>
    <property type="molecule type" value="Genomic_DNA"/>
</dbReference>
<keyword evidence="4" id="KW-1185">Reference proteome</keyword>
<dbReference type="NCBIfam" id="NF005559">
    <property type="entry name" value="PRK07231.1"/>
    <property type="match status" value="1"/>
</dbReference>
<dbReference type="Proteomes" id="UP000004836">
    <property type="component" value="Unassembled WGS sequence"/>
</dbReference>
<evidence type="ECO:0000256" key="2">
    <source>
        <dbReference type="ARBA" id="ARBA00023002"/>
    </source>
</evidence>
<gene>
    <name evidence="3" type="ORF">IMCC14465_09720</name>
</gene>
<dbReference type="AlphaFoldDB" id="J9DH23"/>
<dbReference type="FunFam" id="3.40.50.720:FF:000084">
    <property type="entry name" value="Short-chain dehydrogenase reductase"/>
    <property type="match status" value="1"/>
</dbReference>
<keyword evidence="2" id="KW-0560">Oxidoreductase</keyword>
<organism evidence="3 4">
    <name type="scientific">alpha proteobacterium IMCC14465</name>
    <dbReference type="NCBI Taxonomy" id="1220535"/>
    <lineage>
        <taxon>Bacteria</taxon>
        <taxon>Pseudomonadati</taxon>
        <taxon>Pseudomonadota</taxon>
        <taxon>Alphaproteobacteria</taxon>
        <taxon>PS1 clade</taxon>
    </lineage>
</organism>
<dbReference type="InterPro" id="IPR020904">
    <property type="entry name" value="Sc_DH/Rdtase_CS"/>
</dbReference>
<evidence type="ECO:0000313" key="3">
    <source>
        <dbReference type="EMBL" id="EJW21176.1"/>
    </source>
</evidence>
<dbReference type="PATRIC" id="fig|1220535.3.peg.966"/>
<evidence type="ECO:0000313" key="4">
    <source>
        <dbReference type="Proteomes" id="UP000004836"/>
    </source>
</evidence>
<dbReference type="PRINTS" id="PR00081">
    <property type="entry name" value="GDHRDH"/>
</dbReference>
<dbReference type="InterPro" id="IPR002347">
    <property type="entry name" value="SDR_fam"/>
</dbReference>
<dbReference type="InterPro" id="IPR036291">
    <property type="entry name" value="NAD(P)-bd_dom_sf"/>
</dbReference>
<reference evidence="3 4" key="1">
    <citation type="journal article" date="2012" name="J. Bacteriol.">
        <title>Genome Sequence of Strain IMCC14465, Isolated from the East Sea, Belonging to the PS1 Clade of Alphaproteobacteria.</title>
        <authorList>
            <person name="Yang S.J."/>
            <person name="Kang I."/>
            <person name="Cho J.C."/>
        </authorList>
    </citation>
    <scope>NUCLEOTIDE SEQUENCE [LARGE SCALE GENOMIC DNA]</scope>
    <source>
        <strain evidence="3 4">IMCC14465</strain>
    </source>
</reference>
<dbReference type="STRING" id="1220535.IMCC14465_09720"/>
<name>J9DH23_9PROT</name>